<keyword evidence="2" id="KW-0963">Cytoplasm</keyword>
<dbReference type="Pfam" id="PF10672">
    <property type="entry name" value="Methyltrans_SAM"/>
    <property type="match status" value="1"/>
</dbReference>
<dbReference type="EMBL" id="CP001634">
    <property type="protein sequence ID" value="ACR80213.1"/>
    <property type="molecule type" value="Genomic_DNA"/>
</dbReference>
<keyword evidence="10" id="KW-1185">Reference proteome</keyword>
<dbReference type="Gene3D" id="3.40.50.150">
    <property type="entry name" value="Vaccinia Virus protein VP39"/>
    <property type="match status" value="1"/>
</dbReference>
<dbReference type="GO" id="GO:0005737">
    <property type="term" value="C:cytoplasm"/>
    <property type="evidence" value="ECO:0007669"/>
    <property type="project" value="UniProtKB-SubCell"/>
</dbReference>
<dbReference type="InterPro" id="IPR041532">
    <property type="entry name" value="RlmI-like_PUA"/>
</dbReference>
<name>C5CEN3_KOSOT</name>
<dbReference type="STRING" id="521045.Kole_1523"/>
<evidence type="ECO:0000256" key="2">
    <source>
        <dbReference type="ARBA" id="ARBA00022490"/>
    </source>
</evidence>
<sequence length="393" mass="45075">MPEYRVKLKKEIKRRIAFGHPWIYENEIAEEPSCENGSLVKVFTYSGQFVGKGYYNRNSLIRVRLLTRKNVNIDRKFFKDKIQRAYSLRTRWLKEKGAFRLIYSEADGLPGLIVDKFADFFVVQISTLGMSKFKETIVNVLIELFNPKGIYEKSEGSFIAKEGIEPYSGWLYGNGPNLIPFKLHEITFLADLHGQKTGFFLDQRFNAENLSEFSTDRRVLDLFSYTGNFAFHLLKGGAREAILVDYSERALAVAEEIARINSFKEKIRTINANSFDFIRNVKIGEFELIVIDPPAMLKSATAKHNALRAYKELNLRAIRSLKDGGILATSSCTQLIRESEWLEKITEAFKDSKKIGKLLFSAGQPFDHPALTSMHESNYLKFRSYIVSSVSEF</sequence>
<feature type="domain" description="RlmI-like PUA" evidence="8">
    <location>
        <begin position="6"/>
        <end position="68"/>
    </location>
</feature>
<keyword evidence="3" id="KW-0489">Methyltransferase</keyword>
<dbReference type="CDD" id="cd11572">
    <property type="entry name" value="RlmI_M_like"/>
    <property type="match status" value="1"/>
</dbReference>
<evidence type="ECO:0000256" key="5">
    <source>
        <dbReference type="ARBA" id="ARBA00022691"/>
    </source>
</evidence>
<organism evidence="9 10">
    <name type="scientific">Kosmotoga olearia (strain ATCC BAA-1733 / DSM 21960 / TBF 19.5.1)</name>
    <dbReference type="NCBI Taxonomy" id="521045"/>
    <lineage>
        <taxon>Bacteria</taxon>
        <taxon>Thermotogati</taxon>
        <taxon>Thermotogota</taxon>
        <taxon>Thermotogae</taxon>
        <taxon>Kosmotogales</taxon>
        <taxon>Kosmotogaceae</taxon>
        <taxon>Kosmotoga</taxon>
    </lineage>
</organism>
<proteinExistence type="inferred from homology"/>
<evidence type="ECO:0000259" key="8">
    <source>
        <dbReference type="Pfam" id="PF17785"/>
    </source>
</evidence>
<keyword evidence="5" id="KW-0949">S-adenosyl-L-methionine</keyword>
<accession>C5CEN3</accession>
<dbReference type="GO" id="GO:0008168">
    <property type="term" value="F:methyltransferase activity"/>
    <property type="evidence" value="ECO:0007669"/>
    <property type="project" value="UniProtKB-KW"/>
</dbReference>
<dbReference type="PANTHER" id="PTHR42873:SF1">
    <property type="entry name" value="S-ADENOSYLMETHIONINE-DEPENDENT METHYLTRANSFERASE DOMAIN-CONTAINING PROTEIN"/>
    <property type="match status" value="1"/>
</dbReference>
<dbReference type="GO" id="GO:0032259">
    <property type="term" value="P:methylation"/>
    <property type="evidence" value="ECO:0007669"/>
    <property type="project" value="UniProtKB-KW"/>
</dbReference>
<dbReference type="CDD" id="cd02440">
    <property type="entry name" value="AdoMet_MTases"/>
    <property type="match status" value="1"/>
</dbReference>
<dbReference type="GO" id="GO:0003723">
    <property type="term" value="F:RNA binding"/>
    <property type="evidence" value="ECO:0007669"/>
    <property type="project" value="InterPro"/>
</dbReference>
<dbReference type="PANTHER" id="PTHR42873">
    <property type="entry name" value="RIBOSOMAL RNA LARGE SUBUNIT METHYLTRANSFERASE"/>
    <property type="match status" value="1"/>
</dbReference>
<keyword evidence="4" id="KW-0808">Transferase</keyword>
<dbReference type="InterPro" id="IPR015947">
    <property type="entry name" value="PUA-like_sf"/>
</dbReference>
<dbReference type="SUPFAM" id="SSF88697">
    <property type="entry name" value="PUA domain-like"/>
    <property type="match status" value="1"/>
</dbReference>
<dbReference type="Gene3D" id="2.30.130.10">
    <property type="entry name" value="PUA domain"/>
    <property type="match status" value="1"/>
</dbReference>
<dbReference type="RefSeq" id="WP_015868858.1">
    <property type="nucleotide sequence ID" value="NC_012785.1"/>
</dbReference>
<protein>
    <submittedName>
        <fullName evidence="9">Uncharacterized protein</fullName>
    </submittedName>
</protein>
<dbReference type="InterPro" id="IPR019614">
    <property type="entry name" value="SAM-dep_methyl-trfase"/>
</dbReference>
<evidence type="ECO:0000259" key="7">
    <source>
        <dbReference type="Pfam" id="PF10672"/>
    </source>
</evidence>
<gene>
    <name evidence="9" type="ordered locus">Kole_1523</name>
</gene>
<dbReference type="CDD" id="cd21153">
    <property type="entry name" value="PUA_RlmI"/>
    <property type="match status" value="1"/>
</dbReference>
<comment type="subcellular location">
    <subcellularLocation>
        <location evidence="1">Cytoplasm</location>
    </subcellularLocation>
</comment>
<comment type="similarity">
    <text evidence="6">Belongs to the methyltransferase superfamily. RlmI family.</text>
</comment>
<reference evidence="9 10" key="2">
    <citation type="journal article" date="2011" name="J. Bacteriol.">
        <title>Genome Sequence of Kosmotoga olearia Strain TBF 19.5.1, a Thermophilic Bacterium with a Wide Growth Temperature Range, Isolated from the Troll B Oil Platform in the North Sea.</title>
        <authorList>
            <person name="Swithers K.S."/>
            <person name="Dipippo J.L."/>
            <person name="Bruce D.C."/>
            <person name="Detter C."/>
            <person name="Tapia R."/>
            <person name="Han S."/>
            <person name="Goodwin L.A."/>
            <person name="Han J."/>
            <person name="Woyke T."/>
            <person name="Pitluck S."/>
            <person name="Pennacchio L."/>
            <person name="Nolan M."/>
            <person name="Mikhailova N."/>
            <person name="Land M.L."/>
            <person name="Nesbo C.L."/>
            <person name="Gogarten J.P."/>
            <person name="Noll K.M."/>
        </authorList>
    </citation>
    <scope>NUCLEOTIDE SEQUENCE [LARGE SCALE GENOMIC DNA]</scope>
    <source>
        <strain evidence="10">ATCC BAA-1733 / DSM 21960 / TBF 19.5.1</strain>
    </source>
</reference>
<dbReference type="PROSITE" id="PS50890">
    <property type="entry name" value="PUA"/>
    <property type="match status" value="1"/>
</dbReference>
<evidence type="ECO:0000256" key="3">
    <source>
        <dbReference type="ARBA" id="ARBA00022603"/>
    </source>
</evidence>
<evidence type="ECO:0000256" key="1">
    <source>
        <dbReference type="ARBA" id="ARBA00004496"/>
    </source>
</evidence>
<evidence type="ECO:0000313" key="10">
    <source>
        <dbReference type="Proteomes" id="UP000002382"/>
    </source>
</evidence>
<dbReference type="SUPFAM" id="SSF53335">
    <property type="entry name" value="S-adenosyl-L-methionine-dependent methyltransferases"/>
    <property type="match status" value="1"/>
</dbReference>
<dbReference type="KEGG" id="kol:Kole_1523"/>
<evidence type="ECO:0000313" key="9">
    <source>
        <dbReference type="EMBL" id="ACR80213.1"/>
    </source>
</evidence>
<evidence type="ECO:0000256" key="4">
    <source>
        <dbReference type="ARBA" id="ARBA00022679"/>
    </source>
</evidence>
<reference evidence="9 10" key="1">
    <citation type="submission" date="2009-06" db="EMBL/GenBank/DDBJ databases">
        <title>Complete sequence of Thermotogales bacterium TBF 19.5.1.</title>
        <authorList>
            <consortium name="US DOE Joint Genome Institute"/>
            <person name="Lucas S."/>
            <person name="Copeland A."/>
            <person name="Lapidus A."/>
            <person name="Glavina del Rio T."/>
            <person name="Tice H."/>
            <person name="Bruce D."/>
            <person name="Goodwin L."/>
            <person name="Pitluck S."/>
            <person name="Chertkov O."/>
            <person name="Brettin T."/>
            <person name="Detter J.C."/>
            <person name="Han C."/>
            <person name="Schmutz J."/>
            <person name="Larimer F."/>
            <person name="Land M."/>
            <person name="Hauser L."/>
            <person name="Kyrpides N."/>
            <person name="Ovchinnikova G."/>
            <person name="Noll K."/>
        </authorList>
    </citation>
    <scope>NUCLEOTIDE SEQUENCE [LARGE SCALE GENOMIC DNA]</scope>
    <source>
        <strain evidence="10">ATCC BAA-1733 / DSM 21960 / TBF 19.5.1</strain>
    </source>
</reference>
<dbReference type="AlphaFoldDB" id="C5CEN3"/>
<feature type="domain" description="S-adenosylmethionine-dependent methyltransferase" evidence="7">
    <location>
        <begin position="186"/>
        <end position="327"/>
    </location>
</feature>
<dbReference type="eggNOG" id="COG1092">
    <property type="taxonomic scope" value="Bacteria"/>
</dbReference>
<dbReference type="OrthoDB" id="9805492at2"/>
<dbReference type="Pfam" id="PF17785">
    <property type="entry name" value="PUA_3"/>
    <property type="match status" value="1"/>
</dbReference>
<evidence type="ECO:0000256" key="6">
    <source>
        <dbReference type="ARBA" id="ARBA00038091"/>
    </source>
</evidence>
<dbReference type="HOGENOM" id="CLU_014042_0_0_0"/>
<dbReference type="InterPro" id="IPR029063">
    <property type="entry name" value="SAM-dependent_MTases_sf"/>
</dbReference>
<dbReference type="Proteomes" id="UP000002382">
    <property type="component" value="Chromosome"/>
</dbReference>
<dbReference type="Gene3D" id="3.30.750.80">
    <property type="entry name" value="RNA methyltransferase domain (HRMD) like"/>
    <property type="match status" value="1"/>
</dbReference>
<dbReference type="InterPro" id="IPR036974">
    <property type="entry name" value="PUA_sf"/>
</dbReference>